<keyword evidence="9" id="KW-0282">Flagellum</keyword>
<comment type="similarity">
    <text evidence="2">Belongs to the FliH family.</text>
</comment>
<dbReference type="STRING" id="1313296.SAMN05661091_2012"/>
<dbReference type="GO" id="GO:0005829">
    <property type="term" value="C:cytosol"/>
    <property type="evidence" value="ECO:0007669"/>
    <property type="project" value="TreeGrafter"/>
</dbReference>
<dbReference type="PANTHER" id="PTHR34982">
    <property type="entry name" value="YOP PROTEINS TRANSLOCATION PROTEIN L"/>
    <property type="match status" value="1"/>
</dbReference>
<comment type="function">
    <text evidence="1">Needed for flagellar regrowth and assembly.</text>
</comment>
<dbReference type="InterPro" id="IPR018035">
    <property type="entry name" value="Flagellar_FliH/T3SS_HrpE"/>
</dbReference>
<dbReference type="PANTHER" id="PTHR34982:SF1">
    <property type="entry name" value="FLAGELLAR ASSEMBLY PROTEIN FLIH"/>
    <property type="match status" value="1"/>
</dbReference>
<feature type="domain" description="Flagellar assembly protein FliH/Type III secretion system HrpE" evidence="8">
    <location>
        <begin position="137"/>
        <end position="264"/>
    </location>
</feature>
<evidence type="ECO:0000256" key="2">
    <source>
        <dbReference type="ARBA" id="ARBA00006602"/>
    </source>
</evidence>
<reference evidence="9 10" key="1">
    <citation type="submission" date="2017-04" db="EMBL/GenBank/DDBJ databases">
        <authorList>
            <person name="Afonso C.L."/>
            <person name="Miller P.J."/>
            <person name="Scott M.A."/>
            <person name="Spackman E."/>
            <person name="Goraichik I."/>
            <person name="Dimitrov K.M."/>
            <person name="Suarez D.L."/>
            <person name="Swayne D.E."/>
        </authorList>
    </citation>
    <scope>NUCLEOTIDE SEQUENCE [LARGE SCALE GENOMIC DNA]</scope>
    <source>
        <strain evidence="9 10">N3/975</strain>
    </source>
</reference>
<dbReference type="InterPro" id="IPR051472">
    <property type="entry name" value="T3SS_Stator/FliH"/>
</dbReference>
<dbReference type="Pfam" id="PF02108">
    <property type="entry name" value="FliH"/>
    <property type="match status" value="1"/>
</dbReference>
<organism evidence="9 10">
    <name type="scientific">Paenibacillus uliginis N3/975</name>
    <dbReference type="NCBI Taxonomy" id="1313296"/>
    <lineage>
        <taxon>Bacteria</taxon>
        <taxon>Bacillati</taxon>
        <taxon>Bacillota</taxon>
        <taxon>Bacilli</taxon>
        <taxon>Bacillales</taxon>
        <taxon>Paenibacillaceae</taxon>
        <taxon>Paenibacillus</taxon>
    </lineage>
</organism>
<name>A0A1X7H8J0_9BACL</name>
<keyword evidence="4" id="KW-1005">Bacterial flagellum biogenesis</keyword>
<evidence type="ECO:0000313" key="10">
    <source>
        <dbReference type="Proteomes" id="UP000192940"/>
    </source>
</evidence>
<keyword evidence="7" id="KW-0175">Coiled coil</keyword>
<dbReference type="EMBL" id="LT840184">
    <property type="protein sequence ID" value="SMF81562.1"/>
    <property type="molecule type" value="Genomic_DNA"/>
</dbReference>
<dbReference type="GO" id="GO:0015031">
    <property type="term" value="P:protein transport"/>
    <property type="evidence" value="ECO:0007669"/>
    <property type="project" value="UniProtKB-KW"/>
</dbReference>
<keyword evidence="5" id="KW-0653">Protein transport</keyword>
<gene>
    <name evidence="9" type="ORF">SAMN05661091_2012</name>
</gene>
<evidence type="ECO:0000256" key="3">
    <source>
        <dbReference type="ARBA" id="ARBA00022448"/>
    </source>
</evidence>
<evidence type="ECO:0000256" key="7">
    <source>
        <dbReference type="SAM" id="Coils"/>
    </source>
</evidence>
<dbReference type="AlphaFoldDB" id="A0A1X7H8J0"/>
<evidence type="ECO:0000259" key="8">
    <source>
        <dbReference type="Pfam" id="PF02108"/>
    </source>
</evidence>
<accession>A0A1X7H8J0</accession>
<evidence type="ECO:0000256" key="1">
    <source>
        <dbReference type="ARBA" id="ARBA00003041"/>
    </source>
</evidence>
<evidence type="ECO:0000256" key="6">
    <source>
        <dbReference type="ARBA" id="ARBA00023225"/>
    </source>
</evidence>
<evidence type="ECO:0000313" key="9">
    <source>
        <dbReference type="EMBL" id="SMF81562.1"/>
    </source>
</evidence>
<keyword evidence="10" id="KW-1185">Reference proteome</keyword>
<feature type="coiled-coil region" evidence="7">
    <location>
        <begin position="60"/>
        <end position="94"/>
    </location>
</feature>
<keyword evidence="6" id="KW-1006">Bacterial flagellum protein export</keyword>
<sequence length="286" mass="32501">MTLLSNLIKSSQYMPMDVLKELDLARHYAPAVEEEDAAEIMQPAEPGVHQTIIEAEKIRGEMLKDAQEFAERQIREASEEAEKLIADAQAQIAAWWEERRSQDEDLAEALKAEGFRQGYDEGTAKSELEMKEIMEQTTEEARTLLQQAYEAKEELIQEAEPFLVDLSCAIAEKVLDRQLTVEADYMLELIRKNLTRKREKGIISLCVSPSHFAFVHAAREELAMAVDSQAELQILPDATVNDRGCVIRSSFGSVDARIDTQLAEIKKELMRISLDDEERRNQDEEA</sequence>
<proteinExistence type="inferred from homology"/>
<dbReference type="Proteomes" id="UP000192940">
    <property type="component" value="Chromosome I"/>
</dbReference>
<evidence type="ECO:0000256" key="4">
    <source>
        <dbReference type="ARBA" id="ARBA00022795"/>
    </source>
</evidence>
<keyword evidence="9" id="KW-0966">Cell projection</keyword>
<evidence type="ECO:0000256" key="5">
    <source>
        <dbReference type="ARBA" id="ARBA00022927"/>
    </source>
</evidence>
<keyword evidence="9" id="KW-0969">Cilium</keyword>
<dbReference type="GO" id="GO:0044781">
    <property type="term" value="P:bacterial-type flagellum organization"/>
    <property type="evidence" value="ECO:0007669"/>
    <property type="project" value="UniProtKB-KW"/>
</dbReference>
<keyword evidence="3" id="KW-0813">Transport</keyword>
<protein>
    <submittedName>
        <fullName evidence="9">Flagellar assembly protein FliH</fullName>
    </submittedName>
</protein>